<dbReference type="InParanoid" id="Q8TPW3"/>
<feature type="domain" description="Phosphatidylglycerol lysyltransferase C-terminal" evidence="1">
    <location>
        <begin position="24"/>
        <end position="294"/>
    </location>
</feature>
<dbReference type="EnsemblBacteria" id="AAM05197">
    <property type="protein sequence ID" value="AAM05197"/>
    <property type="gene ID" value="MA_1791"/>
</dbReference>
<reference evidence="2 3" key="1">
    <citation type="journal article" date="2002" name="Genome Res.">
        <title>The genome of Methanosarcina acetivorans reveals extensive metabolic and physiological diversity.</title>
        <authorList>
            <person name="Galagan J.E."/>
            <person name="Nusbaum C."/>
            <person name="Roy A."/>
            <person name="Endrizzi M.G."/>
            <person name="Macdonald P."/>
            <person name="FitzHugh W."/>
            <person name="Calvo S."/>
            <person name="Engels R."/>
            <person name="Smirnov S."/>
            <person name="Atnoor D."/>
            <person name="Brown A."/>
            <person name="Allen N."/>
            <person name="Naylor J."/>
            <person name="Stange-Thomann N."/>
            <person name="DeArellano K."/>
            <person name="Johnson R."/>
            <person name="Linton L."/>
            <person name="McEwan P."/>
            <person name="McKernan K."/>
            <person name="Talamas J."/>
            <person name="Tirrell A."/>
            <person name="Ye W."/>
            <person name="Zimmer A."/>
            <person name="Barber R.D."/>
            <person name="Cann I."/>
            <person name="Graham D.E."/>
            <person name="Grahame D.A."/>
            <person name="Guss A."/>
            <person name="Hedderich R."/>
            <person name="Ingram-Smith C."/>
            <person name="Kuettner C.H."/>
            <person name="Krzycki J.A."/>
            <person name="Leigh J.A."/>
            <person name="Li W."/>
            <person name="Liu J."/>
            <person name="Mukhopadhyay B."/>
            <person name="Reeve J.N."/>
            <person name="Smith K."/>
            <person name="Springer T.A."/>
            <person name="Umayam L.A."/>
            <person name="White O."/>
            <person name="White R.H."/>
            <person name="de Macario E.C."/>
            <person name="Ferry J.G."/>
            <person name="Jarrell K.F."/>
            <person name="Jing H."/>
            <person name="Macario A.J.L."/>
            <person name="Paulsen I."/>
            <person name="Pritchett M."/>
            <person name="Sowers K.R."/>
            <person name="Swanson R.V."/>
            <person name="Zinder S.H."/>
            <person name="Lander E."/>
            <person name="Metcalf W.W."/>
            <person name="Birren B."/>
        </authorList>
    </citation>
    <scope>NUCLEOTIDE SEQUENCE [LARGE SCALE GENOMIC DNA]</scope>
    <source>
        <strain evidence="3">ATCC 35395 / DSM 2834 / JCM 12185 / C2A</strain>
    </source>
</reference>
<proteinExistence type="predicted"/>
<accession>Q8TPW3</accession>
<dbReference type="HOGENOM" id="CLU_058411_1_0_2"/>
<evidence type="ECO:0000313" key="3">
    <source>
        <dbReference type="Proteomes" id="UP000002487"/>
    </source>
</evidence>
<dbReference type="SUPFAM" id="SSF55729">
    <property type="entry name" value="Acyl-CoA N-acyltransferases (Nat)"/>
    <property type="match status" value="2"/>
</dbReference>
<dbReference type="InterPro" id="IPR024320">
    <property type="entry name" value="LPG_synthase_C"/>
</dbReference>
<dbReference type="PANTHER" id="PTHR41373">
    <property type="entry name" value="DUF2156 DOMAIN-CONTAINING PROTEIN"/>
    <property type="match status" value="1"/>
</dbReference>
<protein>
    <recommendedName>
        <fullName evidence="1">Phosphatidylglycerol lysyltransferase C-terminal domain-containing protein</fullName>
    </recommendedName>
</protein>
<evidence type="ECO:0000259" key="1">
    <source>
        <dbReference type="Pfam" id="PF09924"/>
    </source>
</evidence>
<dbReference type="InterPro" id="IPR016732">
    <property type="entry name" value="UCP018688"/>
</dbReference>
<sequence>MMLSLEDFKPVMLSDRAFFESHYAFFPQTHSSNTFTNMVCWNHFTPYRYAYVNGNVIISCTTEGVTRFHPPIGPRNPELMRELIRLALDVSDETPIELIDPDTAQWLQELDPELALMPDRNNFEYVYRASDLAELPGKKYQKIRSHLNRFRKNCSSTVEPVTPGNLKEVIKFLKKWSEWKGCRKNLVLASEVGAARYAVEHFNELPLQGLLIRVDSEIGAITLYERLNTDTALIHFEKGLPDCEGIYKAINEETAAVLVSEVEYINRESDLGVGGLREAKLRYHPHHMIEVYSLKRPNCASGVRGPFRCAQED</sequence>
<dbReference type="STRING" id="188937.MA_1791"/>
<dbReference type="PhylomeDB" id="Q8TPW3"/>
<dbReference type="PIRSF" id="PIRSF018688">
    <property type="entry name" value="UCP018688"/>
    <property type="match status" value="1"/>
</dbReference>
<organism evidence="2 3">
    <name type="scientific">Methanosarcina acetivorans (strain ATCC 35395 / DSM 2834 / JCM 12185 / C2A)</name>
    <dbReference type="NCBI Taxonomy" id="188937"/>
    <lineage>
        <taxon>Archaea</taxon>
        <taxon>Methanobacteriati</taxon>
        <taxon>Methanobacteriota</taxon>
        <taxon>Stenosarchaea group</taxon>
        <taxon>Methanomicrobia</taxon>
        <taxon>Methanosarcinales</taxon>
        <taxon>Methanosarcinaceae</taxon>
        <taxon>Methanosarcina</taxon>
    </lineage>
</organism>
<dbReference type="KEGG" id="mac:MA_1791"/>
<gene>
    <name evidence="2" type="ordered locus">MA_1791</name>
</gene>
<keyword evidence="3" id="KW-1185">Reference proteome</keyword>
<name>Q8TPW3_METAC</name>
<dbReference type="InterPro" id="IPR016181">
    <property type="entry name" value="Acyl_CoA_acyltransferase"/>
</dbReference>
<dbReference type="EMBL" id="AE010299">
    <property type="protein sequence ID" value="AAM05197.1"/>
    <property type="molecule type" value="Genomic_DNA"/>
</dbReference>
<dbReference type="Proteomes" id="UP000002487">
    <property type="component" value="Chromosome"/>
</dbReference>
<evidence type="ECO:0000313" key="2">
    <source>
        <dbReference type="EMBL" id="AAM05197.1"/>
    </source>
</evidence>
<dbReference type="AlphaFoldDB" id="Q8TPW3"/>
<dbReference type="Gene3D" id="3.40.630.30">
    <property type="match status" value="1"/>
</dbReference>
<dbReference type="Pfam" id="PF09924">
    <property type="entry name" value="LPG_synthase_C"/>
    <property type="match status" value="1"/>
</dbReference>
<dbReference type="PANTHER" id="PTHR41373:SF1">
    <property type="entry name" value="PHOSPHATIDYLGLYCEROL LYSYLTRANSFERASE C-TERMINAL DOMAIN-CONTAINING PROTEIN"/>
    <property type="match status" value="1"/>
</dbReference>